<dbReference type="Pfam" id="PF00515">
    <property type="entry name" value="TPR_1"/>
    <property type="match status" value="1"/>
</dbReference>
<evidence type="ECO:0000256" key="3">
    <source>
        <dbReference type="PROSITE-ProRule" id="PRU00339"/>
    </source>
</evidence>
<protein>
    <submittedName>
        <fullName evidence="6">Tetratricopeptide repeat-containing protein</fullName>
    </submittedName>
</protein>
<feature type="chain" id="PRO_5011786968" evidence="5">
    <location>
        <begin position="20"/>
        <end position="262"/>
    </location>
</feature>
<accession>A0A1G7Q931</accession>
<dbReference type="OrthoDB" id="5454152at2"/>
<dbReference type="AlphaFoldDB" id="A0A1G7Q931"/>
<dbReference type="PANTHER" id="PTHR44858:SF1">
    <property type="entry name" value="UDP-N-ACETYLGLUCOSAMINE--PEPTIDE N-ACETYLGLUCOSAMINYLTRANSFERASE SPINDLY-RELATED"/>
    <property type="match status" value="1"/>
</dbReference>
<feature type="compositionally biased region" description="Polar residues" evidence="4">
    <location>
        <begin position="213"/>
        <end position="227"/>
    </location>
</feature>
<reference evidence="7" key="1">
    <citation type="submission" date="2016-10" db="EMBL/GenBank/DDBJ databases">
        <authorList>
            <person name="Varghese N."/>
            <person name="Submissions S."/>
        </authorList>
    </citation>
    <scope>NUCLEOTIDE SEQUENCE [LARGE SCALE GENOMIC DNA]</scope>
    <source>
        <strain evidence="7">KHC7</strain>
    </source>
</reference>
<dbReference type="InterPro" id="IPR019734">
    <property type="entry name" value="TPR_rpt"/>
</dbReference>
<evidence type="ECO:0000256" key="2">
    <source>
        <dbReference type="ARBA" id="ARBA00022803"/>
    </source>
</evidence>
<keyword evidence="5" id="KW-0732">Signal</keyword>
<feature type="signal peptide" evidence="5">
    <location>
        <begin position="1"/>
        <end position="19"/>
    </location>
</feature>
<proteinExistence type="predicted"/>
<dbReference type="SMART" id="SM00028">
    <property type="entry name" value="TPR"/>
    <property type="match status" value="4"/>
</dbReference>
<feature type="region of interest" description="Disordered" evidence="4">
    <location>
        <begin position="213"/>
        <end position="232"/>
    </location>
</feature>
<dbReference type="PANTHER" id="PTHR44858">
    <property type="entry name" value="TETRATRICOPEPTIDE REPEAT PROTEIN 6"/>
    <property type="match status" value="1"/>
</dbReference>
<evidence type="ECO:0000256" key="4">
    <source>
        <dbReference type="SAM" id="MobiDB-lite"/>
    </source>
</evidence>
<evidence type="ECO:0000256" key="5">
    <source>
        <dbReference type="SAM" id="SignalP"/>
    </source>
</evidence>
<dbReference type="EMBL" id="FNBX01000020">
    <property type="protein sequence ID" value="SDF95032.1"/>
    <property type="molecule type" value="Genomic_DNA"/>
</dbReference>
<keyword evidence="1" id="KW-0677">Repeat</keyword>
<organism evidence="6 7">
    <name type="scientific">Desulfovibrio legallii</name>
    <dbReference type="NCBI Taxonomy" id="571438"/>
    <lineage>
        <taxon>Bacteria</taxon>
        <taxon>Pseudomonadati</taxon>
        <taxon>Thermodesulfobacteriota</taxon>
        <taxon>Desulfovibrionia</taxon>
        <taxon>Desulfovibrionales</taxon>
        <taxon>Desulfovibrionaceae</taxon>
        <taxon>Desulfovibrio</taxon>
    </lineage>
</organism>
<feature type="repeat" description="TPR" evidence="3">
    <location>
        <begin position="91"/>
        <end position="124"/>
    </location>
</feature>
<evidence type="ECO:0000313" key="7">
    <source>
        <dbReference type="Proteomes" id="UP000199355"/>
    </source>
</evidence>
<feature type="repeat" description="TPR" evidence="3">
    <location>
        <begin position="125"/>
        <end position="158"/>
    </location>
</feature>
<dbReference type="STRING" id="571438.SAMN05192586_12012"/>
<dbReference type="RefSeq" id="WP_092154971.1">
    <property type="nucleotide sequence ID" value="NZ_FNBX01000020.1"/>
</dbReference>
<evidence type="ECO:0000256" key="1">
    <source>
        <dbReference type="ARBA" id="ARBA00022737"/>
    </source>
</evidence>
<dbReference type="PROSITE" id="PS50005">
    <property type="entry name" value="TPR"/>
    <property type="match status" value="2"/>
</dbReference>
<keyword evidence="7" id="KW-1185">Reference proteome</keyword>
<sequence length="262" mass="29293">MPRLLLVFCLILFSAATCAADTVTDLNAAIKALERGQTDTAKSLLANVIQDTQTGTEHKAMAYYIYSLAEKDPNESILYCRKAAELAPGNARYHEKLGILYYQVKAYENAVISLNNVITIMPINAGAYSLRGLAYRDMGNLEKALPDLDKAISLDPSNDIFYARRGVARFQANQHDGALEDLTRATERNRLPRPTQANCYFYAAKIYLENTSTPRQNDCSPPRNATWTRKKKGWRPKNCWNRSAGLKNGVSRNTPALTTLQH</sequence>
<dbReference type="InterPro" id="IPR050498">
    <property type="entry name" value="Ycf3"/>
</dbReference>
<dbReference type="InterPro" id="IPR011990">
    <property type="entry name" value="TPR-like_helical_dom_sf"/>
</dbReference>
<feature type="region of interest" description="Disordered" evidence="4">
    <location>
        <begin position="241"/>
        <end position="262"/>
    </location>
</feature>
<dbReference type="Proteomes" id="UP000199355">
    <property type="component" value="Unassembled WGS sequence"/>
</dbReference>
<name>A0A1G7Q931_9BACT</name>
<gene>
    <name evidence="6" type="ORF">SAMN05192586_12012</name>
</gene>
<feature type="compositionally biased region" description="Polar residues" evidence="4">
    <location>
        <begin position="250"/>
        <end position="262"/>
    </location>
</feature>
<keyword evidence="2 3" id="KW-0802">TPR repeat</keyword>
<evidence type="ECO:0000313" key="6">
    <source>
        <dbReference type="EMBL" id="SDF95032.1"/>
    </source>
</evidence>
<dbReference type="SUPFAM" id="SSF48452">
    <property type="entry name" value="TPR-like"/>
    <property type="match status" value="1"/>
</dbReference>
<dbReference type="Gene3D" id="1.25.40.10">
    <property type="entry name" value="Tetratricopeptide repeat domain"/>
    <property type="match status" value="2"/>
</dbReference>
<dbReference type="PROSITE" id="PS50293">
    <property type="entry name" value="TPR_REGION"/>
    <property type="match status" value="1"/>
</dbReference>